<protein>
    <submittedName>
        <fullName evidence="7">NtaA/DmoA family FMN-dependent monooxygenase</fullName>
    </submittedName>
</protein>
<dbReference type="InterPro" id="IPR011251">
    <property type="entry name" value="Luciferase-like_dom"/>
</dbReference>
<evidence type="ECO:0000256" key="5">
    <source>
        <dbReference type="ARBA" id="ARBA00033748"/>
    </source>
</evidence>
<dbReference type="PANTHER" id="PTHR30011:SF16">
    <property type="entry name" value="C2H2 FINGER DOMAIN TRANSCRIPTION FACTOR (EUROFUNG)-RELATED"/>
    <property type="match status" value="1"/>
</dbReference>
<evidence type="ECO:0000256" key="3">
    <source>
        <dbReference type="ARBA" id="ARBA00023002"/>
    </source>
</evidence>
<dbReference type="InterPro" id="IPR036661">
    <property type="entry name" value="Luciferase-like_sf"/>
</dbReference>
<evidence type="ECO:0000256" key="1">
    <source>
        <dbReference type="ARBA" id="ARBA00022630"/>
    </source>
</evidence>
<evidence type="ECO:0000313" key="8">
    <source>
        <dbReference type="Proteomes" id="UP001500449"/>
    </source>
</evidence>
<evidence type="ECO:0000256" key="4">
    <source>
        <dbReference type="ARBA" id="ARBA00023033"/>
    </source>
</evidence>
<accession>A0ABN2N5Z0</accession>
<dbReference type="InterPro" id="IPR016215">
    <property type="entry name" value="NTA_MOA"/>
</dbReference>
<keyword evidence="4 7" id="KW-0503">Monooxygenase</keyword>
<dbReference type="EMBL" id="BAAAQK010000012">
    <property type="protein sequence ID" value="GAA1854196.1"/>
    <property type="molecule type" value="Genomic_DNA"/>
</dbReference>
<proteinExistence type="inferred from homology"/>
<dbReference type="InterPro" id="IPR051260">
    <property type="entry name" value="Diverse_substr_monoxygenases"/>
</dbReference>
<dbReference type="NCBIfam" id="TIGR03860">
    <property type="entry name" value="FMN_nitrolo"/>
    <property type="match status" value="1"/>
</dbReference>
<comment type="caution">
    <text evidence="7">The sequence shown here is derived from an EMBL/GenBank/DDBJ whole genome shotgun (WGS) entry which is preliminary data.</text>
</comment>
<evidence type="ECO:0000259" key="6">
    <source>
        <dbReference type="Pfam" id="PF00296"/>
    </source>
</evidence>
<feature type="domain" description="Luciferase-like" evidence="6">
    <location>
        <begin position="29"/>
        <end position="385"/>
    </location>
</feature>
<dbReference type="PIRSF" id="PIRSF000337">
    <property type="entry name" value="NTA_MOA"/>
    <property type="match status" value="1"/>
</dbReference>
<dbReference type="GO" id="GO:0004497">
    <property type="term" value="F:monooxygenase activity"/>
    <property type="evidence" value="ECO:0007669"/>
    <property type="project" value="UniProtKB-KW"/>
</dbReference>
<dbReference type="RefSeq" id="WP_344418450.1">
    <property type="nucleotide sequence ID" value="NZ_BAAAQK010000012.1"/>
</dbReference>
<reference evidence="7 8" key="1">
    <citation type="journal article" date="2019" name="Int. J. Syst. Evol. Microbiol.">
        <title>The Global Catalogue of Microorganisms (GCM) 10K type strain sequencing project: providing services to taxonomists for standard genome sequencing and annotation.</title>
        <authorList>
            <consortium name="The Broad Institute Genomics Platform"/>
            <consortium name="The Broad Institute Genome Sequencing Center for Infectious Disease"/>
            <person name="Wu L."/>
            <person name="Ma J."/>
        </authorList>
    </citation>
    <scope>NUCLEOTIDE SEQUENCE [LARGE SCALE GENOMIC DNA]</scope>
    <source>
        <strain evidence="7 8">JCM 16009</strain>
    </source>
</reference>
<keyword evidence="1" id="KW-0285">Flavoprotein</keyword>
<sequence length="437" mass="48833">MTTVEAAKFHLAWFKSFTPHDWRSTWSGSEERDWMTGDSHVDFLRALERARFDFLMLEDSLMVSDTYGGTAEASLAQGGYAPKGDPALLASMLLSETKRIGVIATMSSTFVPPWLLARTSATIDHLSGGRFGWNCVTSSENRAAQNFGMDALPPHDERYERAAEYVEVVKQLWDSWEPDAFVMDQESGTYVDHTKVNPIHFEGRWHRSRGPLNLMRPPQGHPVICQAGGSPAGKAFAAGNADVLLSLPKGLPDMKRYRDDIRELAEKAGRDPDDIKVLFIISPILADTDDEARELQAMMNSDVEAKIKAQMVNWSATMEIDFSRFDLDRPLPDDAVTNGHQSTLATFRKFANGRTLREAFTAYRTEAIEVVGSPATAADTLQEAMEFVGGDGFLVMGPTNRRYVHEITDGLVPELQRRGLVRTEYAGTHLRDHLREF</sequence>
<organism evidence="7 8">
    <name type="scientific">Pseudonocardia ailaonensis</name>
    <dbReference type="NCBI Taxonomy" id="367279"/>
    <lineage>
        <taxon>Bacteria</taxon>
        <taxon>Bacillati</taxon>
        <taxon>Actinomycetota</taxon>
        <taxon>Actinomycetes</taxon>
        <taxon>Pseudonocardiales</taxon>
        <taxon>Pseudonocardiaceae</taxon>
        <taxon>Pseudonocardia</taxon>
    </lineage>
</organism>
<keyword evidence="3" id="KW-0560">Oxidoreductase</keyword>
<evidence type="ECO:0000256" key="2">
    <source>
        <dbReference type="ARBA" id="ARBA00022643"/>
    </source>
</evidence>
<dbReference type="SUPFAM" id="SSF51679">
    <property type="entry name" value="Bacterial luciferase-like"/>
    <property type="match status" value="1"/>
</dbReference>
<keyword evidence="8" id="KW-1185">Reference proteome</keyword>
<evidence type="ECO:0000313" key="7">
    <source>
        <dbReference type="EMBL" id="GAA1854196.1"/>
    </source>
</evidence>
<dbReference type="Gene3D" id="3.20.20.30">
    <property type="entry name" value="Luciferase-like domain"/>
    <property type="match status" value="1"/>
</dbReference>
<name>A0ABN2N5Z0_9PSEU</name>
<dbReference type="PANTHER" id="PTHR30011">
    <property type="entry name" value="ALKANESULFONATE MONOOXYGENASE-RELATED"/>
    <property type="match status" value="1"/>
</dbReference>
<keyword evidence="2" id="KW-0288">FMN</keyword>
<dbReference type="Proteomes" id="UP001500449">
    <property type="component" value="Unassembled WGS sequence"/>
</dbReference>
<comment type="similarity">
    <text evidence="5">Belongs to the NtaA/SnaA/DszA monooxygenase family.</text>
</comment>
<gene>
    <name evidence="7" type="ORF">GCM10009836_37820</name>
</gene>
<dbReference type="Pfam" id="PF00296">
    <property type="entry name" value="Bac_luciferase"/>
    <property type="match status" value="1"/>
</dbReference>